<organism evidence="6 7">
    <name type="scientific">Gloeothece verrucosa (strain PCC 7822)</name>
    <name type="common">Cyanothece sp. (strain PCC 7822)</name>
    <dbReference type="NCBI Taxonomy" id="497965"/>
    <lineage>
        <taxon>Bacteria</taxon>
        <taxon>Bacillati</taxon>
        <taxon>Cyanobacteriota</taxon>
        <taxon>Cyanophyceae</taxon>
        <taxon>Oscillatoriophycideae</taxon>
        <taxon>Chroococcales</taxon>
        <taxon>Aphanothecaceae</taxon>
        <taxon>Gloeothece</taxon>
        <taxon>Gloeothece verrucosa</taxon>
    </lineage>
</organism>
<name>E0UGJ2_GLOV7</name>
<dbReference type="STRING" id="497965.Cyan7822_1195"/>
<evidence type="ECO:0000256" key="2">
    <source>
        <dbReference type="ARBA" id="ARBA00022694"/>
    </source>
</evidence>
<evidence type="ECO:0000259" key="5">
    <source>
        <dbReference type="Pfam" id="PF01951"/>
    </source>
</evidence>
<keyword evidence="3" id="KW-0479">Metal-binding</keyword>
<evidence type="ECO:0000256" key="3">
    <source>
        <dbReference type="ARBA" id="ARBA00022723"/>
    </source>
</evidence>
<dbReference type="RefSeq" id="WP_013321308.1">
    <property type="nucleotide sequence ID" value="NC_014501.1"/>
</dbReference>
<dbReference type="Gene3D" id="3.55.10.10">
    <property type="entry name" value="Archease domain"/>
    <property type="match status" value="1"/>
</dbReference>
<accession>E0UGJ2</accession>
<dbReference type="AlphaFoldDB" id="E0UGJ2"/>
<dbReference type="KEGG" id="cyj:Cyan7822_1195"/>
<dbReference type="GO" id="GO:0008033">
    <property type="term" value="P:tRNA processing"/>
    <property type="evidence" value="ECO:0007669"/>
    <property type="project" value="UniProtKB-KW"/>
</dbReference>
<evidence type="ECO:0000256" key="1">
    <source>
        <dbReference type="ARBA" id="ARBA00007963"/>
    </source>
</evidence>
<dbReference type="EMBL" id="CP002198">
    <property type="protein sequence ID" value="ADN13201.1"/>
    <property type="molecule type" value="Genomic_DNA"/>
</dbReference>
<proteinExistence type="inferred from homology"/>
<evidence type="ECO:0000256" key="4">
    <source>
        <dbReference type="ARBA" id="ARBA00022837"/>
    </source>
</evidence>
<dbReference type="OrthoDB" id="513063at2"/>
<evidence type="ECO:0000313" key="6">
    <source>
        <dbReference type="EMBL" id="ADN13201.1"/>
    </source>
</evidence>
<comment type="similarity">
    <text evidence="1">Belongs to the archease family.</text>
</comment>
<evidence type="ECO:0000313" key="7">
    <source>
        <dbReference type="Proteomes" id="UP000008206"/>
    </source>
</evidence>
<feature type="domain" description="Archease" evidence="5">
    <location>
        <begin position="10"/>
        <end position="140"/>
    </location>
</feature>
<keyword evidence="7" id="KW-1185">Reference proteome</keyword>
<reference evidence="7" key="1">
    <citation type="journal article" date="2011" name="MBio">
        <title>Novel metabolic attributes of the genus Cyanothece, comprising a group of unicellular nitrogen-fixing Cyanobacteria.</title>
        <authorList>
            <person name="Bandyopadhyay A."/>
            <person name="Elvitigala T."/>
            <person name="Welsh E."/>
            <person name="Stockel J."/>
            <person name="Liberton M."/>
            <person name="Min H."/>
            <person name="Sherman L.A."/>
            <person name="Pakrasi H.B."/>
        </authorList>
    </citation>
    <scope>NUCLEOTIDE SEQUENCE [LARGE SCALE GENOMIC DNA]</scope>
    <source>
        <strain evidence="7">PCC 7822</strain>
    </source>
</reference>
<dbReference type="eggNOG" id="COG1371">
    <property type="taxonomic scope" value="Bacteria"/>
</dbReference>
<keyword evidence="4" id="KW-0106">Calcium</keyword>
<sequence>MPETREILGFEEIEHTADWAYRVWGSNLEELFIRAAQGLYYLAGAKLGEGESIEREIEVRGIDAESLLVATLNELLHLHDQENLAVETLNILLFEPTRMEAKLSLKPVQEWIKDIKAATYHNIAIKPTEEGLEVTLVLDV</sequence>
<dbReference type="Proteomes" id="UP000008206">
    <property type="component" value="Chromosome"/>
</dbReference>
<dbReference type="HOGENOM" id="CLU_111362_3_1_3"/>
<dbReference type="PANTHER" id="PTHR12682:SF11">
    <property type="entry name" value="PROTEIN ARCHEASE"/>
    <property type="match status" value="1"/>
</dbReference>
<dbReference type="SUPFAM" id="SSF69819">
    <property type="entry name" value="MTH1598-like"/>
    <property type="match status" value="1"/>
</dbReference>
<gene>
    <name evidence="6" type="ordered locus">Cyan7822_1195</name>
</gene>
<dbReference type="GO" id="GO:0046872">
    <property type="term" value="F:metal ion binding"/>
    <property type="evidence" value="ECO:0007669"/>
    <property type="project" value="UniProtKB-KW"/>
</dbReference>
<dbReference type="InterPro" id="IPR023572">
    <property type="entry name" value="Archease_dom"/>
</dbReference>
<keyword evidence="2" id="KW-0819">tRNA processing</keyword>
<dbReference type="Pfam" id="PF01951">
    <property type="entry name" value="Archease"/>
    <property type="match status" value="1"/>
</dbReference>
<protein>
    <recommendedName>
        <fullName evidence="5">Archease domain-containing protein</fullName>
    </recommendedName>
</protein>
<dbReference type="PANTHER" id="PTHR12682">
    <property type="entry name" value="ARCHEASE"/>
    <property type="match status" value="1"/>
</dbReference>
<dbReference type="InterPro" id="IPR036820">
    <property type="entry name" value="Archease_dom_sf"/>
</dbReference>
<dbReference type="InterPro" id="IPR002804">
    <property type="entry name" value="Archease"/>
</dbReference>